<dbReference type="OrthoDB" id="9765835at2"/>
<sequence length="403" mass="43671">MRVTHLKRIFPIVTLSMLSAFEFWGCTQGENPEVSSGELSSVHLDVAAKSVPLSDSIVVDFVGPDTIHTVLSEGEKTLDQRLDPGDWNFYAKHYANGMLVQQGEVSANLVAGENVSLSIAMHAVAGFFYVRIPLGLENSMGISSGTLQVRGEDFSKDYAFLVGEIEATAATEMLVLGQEYDAKILLFSAEGDTLFEIDSQVTIDGENFVLDWQLNSLHANVSLSISNDSIRTLTAVAHLPSKLRAPQKGDLLVTEFMTEGKEEFVEYYNASLDTLNLEGCSLWATSTSSLKQMTDSAFTAKIAPNAYLVFGKDSLEGRDVTVPLAMPGTKGSIVFRCASGTVDSLFYASAKNVASDSLLISEFPIDSKMSVQLPLFNYKTRAEGSSWCNGEFSLHAAANCEGI</sequence>
<dbReference type="Proteomes" id="UP000231134">
    <property type="component" value="Unassembled WGS sequence"/>
</dbReference>
<protein>
    <recommendedName>
        <fullName evidence="3">Lamin Tail Domain</fullName>
    </recommendedName>
</protein>
<proteinExistence type="predicted"/>
<organism evidence="1 2">
    <name type="scientific">Hallerella succinigenes</name>
    <dbReference type="NCBI Taxonomy" id="1896222"/>
    <lineage>
        <taxon>Bacteria</taxon>
        <taxon>Pseudomonadati</taxon>
        <taxon>Fibrobacterota</taxon>
        <taxon>Fibrobacteria</taxon>
        <taxon>Fibrobacterales</taxon>
        <taxon>Fibrobacteraceae</taxon>
        <taxon>Hallerella</taxon>
    </lineage>
</organism>
<dbReference type="RefSeq" id="WP_157797997.1">
    <property type="nucleotide sequence ID" value="NZ_PGEX01000001.1"/>
</dbReference>
<name>A0A2M9A8Y4_9BACT</name>
<evidence type="ECO:0008006" key="3">
    <source>
        <dbReference type="Google" id="ProtNLM"/>
    </source>
</evidence>
<dbReference type="AlphaFoldDB" id="A0A2M9A8Y4"/>
<evidence type="ECO:0000313" key="1">
    <source>
        <dbReference type="EMBL" id="PJJ42175.1"/>
    </source>
</evidence>
<gene>
    <name evidence="1" type="ORF">BGX16_2193</name>
</gene>
<reference evidence="1 2" key="1">
    <citation type="submission" date="2017-11" db="EMBL/GenBank/DDBJ databases">
        <title>Animal gut microbial communities from fecal samples from Wisconsin, USA.</title>
        <authorList>
            <person name="Neumann A."/>
        </authorList>
    </citation>
    <scope>NUCLEOTIDE SEQUENCE [LARGE SCALE GENOMIC DNA]</scope>
    <source>
        <strain evidence="1 2">UWS3</strain>
    </source>
</reference>
<keyword evidence="2" id="KW-1185">Reference proteome</keyword>
<comment type="caution">
    <text evidence="1">The sequence shown here is derived from an EMBL/GenBank/DDBJ whole genome shotgun (WGS) entry which is preliminary data.</text>
</comment>
<evidence type="ECO:0000313" key="2">
    <source>
        <dbReference type="Proteomes" id="UP000231134"/>
    </source>
</evidence>
<dbReference type="EMBL" id="PGEX01000001">
    <property type="protein sequence ID" value="PJJ42175.1"/>
    <property type="molecule type" value="Genomic_DNA"/>
</dbReference>
<accession>A0A2M9A8Y4</accession>